<accession>A0A563U5T6</accession>
<sequence length="782" mass="85329">MTNIKFNKINPALFTRVQPIAMTPPDTATVTAAISRLNTRMRFQEFADVPLVNYIMPAEVAVTGPIIDDGSTTVFQDVHGNSQWLLPTFTKKAPLQGGFSFACTKNGKTSDSTGNIIDNYTGTITINLDTNLPAPDQDVTIAGDKVLPLNNITAVLNFKLANGQVLTYQPVVAMAGTVCTLTFNADDLGVLTNLYKILSDPTSLPFCSLVIQGTYWGFRKKQEPQKLIKFRNFVKLNQAVAFSQRLKPLEVQPAFSVNRRIFRTLGVDEVSENTDLPDPYVAPENPPEEPPPVEDPQITEVPETAPEEVPQDDAPKYEQVDNVPYITIIPVSFDCATYPNNYVVVDGDSQTVFGCNPPFDTSITSKHAYAQFSILTGSLSDEHYGINAIYRNQLNNNYLIVPEQYLIVLEDPSDTKQLVPSAYLNTTIDLNDADGVGKSTANFKFNVAPNLSAWQVRKIKELIVKNLPQNLGKTVNDIYIEYPQVLDAAQSQQLFNGHNIPVAEAVYLGATTSKANSLNLFHIEFKQVPIHDGTAATLAGLLKSTAGGIVDKFVWKVDTPADIVVQSAVKLSLFAVTGDALSYSVNVADDTKYLSNNSLYDVAINSYSNSGATTDVTPPALIRGNNTVATSSLDFGAAISNVSDLNYAYKADEGYVKQVLKELRFNADEVDDSIIVTNNTGLFAKHNIKQIDFYISITRSGDTDPANVLTSATKSITEDGVINHISFILPVANYLSNWSAIYYTVITFADGTAQLATDPVLIDDINRIGKVINLTATSLGFN</sequence>
<evidence type="ECO:0000313" key="3">
    <source>
        <dbReference type="Proteomes" id="UP000318010"/>
    </source>
</evidence>
<dbReference type="AlphaFoldDB" id="A0A563U5T6"/>
<protein>
    <submittedName>
        <fullName evidence="2">Uncharacterized protein</fullName>
    </submittedName>
</protein>
<dbReference type="EMBL" id="VOEI01000002">
    <property type="protein sequence ID" value="TWR26695.1"/>
    <property type="molecule type" value="Genomic_DNA"/>
</dbReference>
<reference evidence="2 3" key="1">
    <citation type="submission" date="2019-07" db="EMBL/GenBank/DDBJ databases">
        <authorList>
            <person name="Kim J."/>
        </authorList>
    </citation>
    <scope>NUCLEOTIDE SEQUENCE [LARGE SCALE GENOMIC DNA]</scope>
    <source>
        <strain evidence="2 3">MJ1a</strain>
    </source>
</reference>
<proteinExistence type="predicted"/>
<feature type="compositionally biased region" description="Pro residues" evidence="1">
    <location>
        <begin position="284"/>
        <end position="294"/>
    </location>
</feature>
<dbReference type="OrthoDB" id="5379188at2"/>
<keyword evidence="3" id="KW-1185">Reference proteome</keyword>
<organism evidence="2 3">
    <name type="scientific">Mucilaginibacter achroorhodeus</name>
    <dbReference type="NCBI Taxonomy" id="2599294"/>
    <lineage>
        <taxon>Bacteria</taxon>
        <taxon>Pseudomonadati</taxon>
        <taxon>Bacteroidota</taxon>
        <taxon>Sphingobacteriia</taxon>
        <taxon>Sphingobacteriales</taxon>
        <taxon>Sphingobacteriaceae</taxon>
        <taxon>Mucilaginibacter</taxon>
    </lineage>
</organism>
<gene>
    <name evidence="2" type="ORF">FPZ42_06555</name>
</gene>
<feature type="region of interest" description="Disordered" evidence="1">
    <location>
        <begin position="272"/>
        <end position="298"/>
    </location>
</feature>
<evidence type="ECO:0000256" key="1">
    <source>
        <dbReference type="SAM" id="MobiDB-lite"/>
    </source>
</evidence>
<dbReference type="Proteomes" id="UP000318010">
    <property type="component" value="Unassembled WGS sequence"/>
</dbReference>
<comment type="caution">
    <text evidence="2">The sequence shown here is derived from an EMBL/GenBank/DDBJ whole genome shotgun (WGS) entry which is preliminary data.</text>
</comment>
<evidence type="ECO:0000313" key="2">
    <source>
        <dbReference type="EMBL" id="TWR26695.1"/>
    </source>
</evidence>
<dbReference type="RefSeq" id="WP_146269700.1">
    <property type="nucleotide sequence ID" value="NZ_VOEI01000002.1"/>
</dbReference>
<name>A0A563U5T6_9SPHI</name>